<comment type="caution">
    <text evidence="1">The sequence shown here is derived from an EMBL/GenBank/DDBJ whole genome shotgun (WGS) entry which is preliminary data.</text>
</comment>
<protein>
    <submittedName>
        <fullName evidence="1">Uncharacterized protein</fullName>
    </submittedName>
</protein>
<evidence type="ECO:0000313" key="1">
    <source>
        <dbReference type="EMBL" id="GAH42082.1"/>
    </source>
</evidence>
<reference evidence="1" key="1">
    <citation type="journal article" date="2014" name="Front. Microbiol.">
        <title>High frequency of phylogenetically diverse reductive dehalogenase-homologous genes in deep subseafloor sedimentary metagenomes.</title>
        <authorList>
            <person name="Kawai M."/>
            <person name="Futagami T."/>
            <person name="Toyoda A."/>
            <person name="Takaki Y."/>
            <person name="Nishi S."/>
            <person name="Hori S."/>
            <person name="Arai W."/>
            <person name="Tsubouchi T."/>
            <person name="Morono Y."/>
            <person name="Uchiyama I."/>
            <person name="Ito T."/>
            <person name="Fujiyama A."/>
            <person name="Inagaki F."/>
            <person name="Takami H."/>
        </authorList>
    </citation>
    <scope>NUCLEOTIDE SEQUENCE</scope>
    <source>
        <strain evidence="1">Expedition CK06-06</strain>
    </source>
</reference>
<accession>X1FAV3</accession>
<proteinExistence type="predicted"/>
<dbReference type="AlphaFoldDB" id="X1FAV3"/>
<sequence length="126" mass="14872">MSESVQDLKLKNLIQACKENGNYKKLAVISFILTSNKMDEIGIKLGVRPRAKNKEERLFDYATLINDIFKSNIGVSIFRQEQIEELKRCEIPFLQRRGDIPYEYIRPIFEIYFDLRELEIPNLSKQ</sequence>
<gene>
    <name evidence="1" type="ORF">S03H2_23046</name>
</gene>
<organism evidence="1">
    <name type="scientific">marine sediment metagenome</name>
    <dbReference type="NCBI Taxonomy" id="412755"/>
    <lineage>
        <taxon>unclassified sequences</taxon>
        <taxon>metagenomes</taxon>
        <taxon>ecological metagenomes</taxon>
    </lineage>
</organism>
<name>X1FAV3_9ZZZZ</name>
<dbReference type="EMBL" id="BARU01012511">
    <property type="protein sequence ID" value="GAH42082.1"/>
    <property type="molecule type" value="Genomic_DNA"/>
</dbReference>